<evidence type="ECO:0000313" key="2">
    <source>
        <dbReference type="Proteomes" id="UP000003947"/>
    </source>
</evidence>
<evidence type="ECO:0000313" key="1">
    <source>
        <dbReference type="EMBL" id="EIM26656.1"/>
    </source>
</evidence>
<proteinExistence type="predicted"/>
<dbReference type="PATRIC" id="fig|864069.3.peg.3482"/>
<dbReference type="HOGENOM" id="CLU_969135_0_0_5"/>
<organism evidence="1 2">
    <name type="scientific">Microvirga lotononidis</name>
    <dbReference type="NCBI Taxonomy" id="864069"/>
    <lineage>
        <taxon>Bacteria</taxon>
        <taxon>Pseudomonadati</taxon>
        <taxon>Pseudomonadota</taxon>
        <taxon>Alphaproteobacteria</taxon>
        <taxon>Hyphomicrobiales</taxon>
        <taxon>Methylobacteriaceae</taxon>
        <taxon>Microvirga</taxon>
    </lineage>
</organism>
<dbReference type="RefSeq" id="WP_009762707.1">
    <property type="nucleotide sequence ID" value="NZ_CP141051.1"/>
</dbReference>
<dbReference type="AlphaFoldDB" id="I4YRR4"/>
<dbReference type="EMBL" id="JH660645">
    <property type="protein sequence ID" value="EIM26656.1"/>
    <property type="molecule type" value="Genomic_DNA"/>
</dbReference>
<keyword evidence="2" id="KW-1185">Reference proteome</keyword>
<protein>
    <submittedName>
        <fullName evidence="1">Uncharacterized protein</fullName>
    </submittedName>
</protein>
<accession>I4YRR4</accession>
<gene>
    <name evidence="1" type="ORF">MicloDRAFT_00032050</name>
</gene>
<sequence length="287" mass="31122">MVGETGQSGGAGADALLEAGPSLIQSGARGLFGLLITGAPMDGTLQWVGVTVINMLAAWRLSRGTVRYLPFVEDEAFRSAFRNMEEGMAELTEQVDLFARRGEMAWPRDVVVAYANAIEEQAYELAAQVGGEGRVKPIFEARTGDGEGDNTTPGVVEMAMAYLRTKALEVAGLALSIQTELQAAADGEEGKEALSNAERVRRKRERERRGLRHMIPVSVYDGDLDLLRDFGHLRGTETTNRDAIGRALEVFLAGAYLSKPSKAVPFEGRLLAQLARLKDLHSDKGDE</sequence>
<dbReference type="STRING" id="864069.MicloDRAFT_00032050"/>
<name>I4YRR4_9HYPH</name>
<dbReference type="Proteomes" id="UP000003947">
    <property type="component" value="Unassembled WGS sequence"/>
</dbReference>
<reference evidence="1 2" key="1">
    <citation type="submission" date="2012-02" db="EMBL/GenBank/DDBJ databases">
        <title>Improved High-Quality Draft sequence of Microvirga sp. WSM3557.</title>
        <authorList>
            <consortium name="US DOE Joint Genome Institute"/>
            <person name="Lucas S."/>
            <person name="Han J."/>
            <person name="Lapidus A."/>
            <person name="Cheng J.-F."/>
            <person name="Goodwin L."/>
            <person name="Pitluck S."/>
            <person name="Peters L."/>
            <person name="Zhang X."/>
            <person name="Detter J.C."/>
            <person name="Han C."/>
            <person name="Tapia R."/>
            <person name="Land M."/>
            <person name="Hauser L."/>
            <person name="Kyrpides N."/>
            <person name="Ivanova N."/>
            <person name="Pagani I."/>
            <person name="Brau L."/>
            <person name="Yates R."/>
            <person name="O'Hara G."/>
            <person name="Rui T."/>
            <person name="Howieson J."/>
            <person name="Reeve W."/>
            <person name="Woyke T."/>
        </authorList>
    </citation>
    <scope>NUCLEOTIDE SEQUENCE [LARGE SCALE GENOMIC DNA]</scope>
    <source>
        <strain evidence="1 2">WSM3557</strain>
    </source>
</reference>